<keyword evidence="3" id="KW-0963">Cytoplasm</keyword>
<sequence length="151" mass="16337">MQCHRESISEIGLWDILEPDSFILKITRSWKLLFSLPIYSKGQSCKTTSMDSISNMVSKNPVVVFSNSSCCISHTIRSLFSDLGVNPTVYELDEIAGGSEIEQALSQLGRNPIVPAVYIGGELVGGANEVISLHLGGSLKPKLINAGALWV</sequence>
<comment type="caution">
    <text evidence="6">The sequence shown here is derived from an EMBL/GenBank/DDBJ whole genome shotgun (WGS) entry which is preliminary data.</text>
</comment>
<reference evidence="6 7" key="1">
    <citation type="journal article" date="2021" name="Comput. Struct. Biotechnol. J.">
        <title>De novo genome assembly of the potent medicinal plant Rehmannia glutinosa using nanopore technology.</title>
        <authorList>
            <person name="Ma L."/>
            <person name="Dong C."/>
            <person name="Song C."/>
            <person name="Wang X."/>
            <person name="Zheng X."/>
            <person name="Niu Y."/>
            <person name="Chen S."/>
            <person name="Feng W."/>
        </authorList>
    </citation>
    <scope>NUCLEOTIDE SEQUENCE [LARGE SCALE GENOMIC DNA]</scope>
    <source>
        <strain evidence="6">DH-2019</strain>
    </source>
</reference>
<dbReference type="InterPro" id="IPR011905">
    <property type="entry name" value="GlrX-like_pln_2"/>
</dbReference>
<dbReference type="InterPro" id="IPR036249">
    <property type="entry name" value="Thioredoxin-like_sf"/>
</dbReference>
<evidence type="ECO:0000256" key="3">
    <source>
        <dbReference type="ARBA" id="ARBA00022490"/>
    </source>
</evidence>
<proteinExistence type="inferred from homology"/>
<dbReference type="EMBL" id="JABTTQ020000011">
    <property type="protein sequence ID" value="KAK6146162.1"/>
    <property type="molecule type" value="Genomic_DNA"/>
</dbReference>
<evidence type="ECO:0000313" key="6">
    <source>
        <dbReference type="EMBL" id="KAK6146162.1"/>
    </source>
</evidence>
<dbReference type="CDD" id="cd03419">
    <property type="entry name" value="GRX_GRXh_1_2_like"/>
    <property type="match status" value="1"/>
</dbReference>
<organism evidence="6 7">
    <name type="scientific">Rehmannia glutinosa</name>
    <name type="common">Chinese foxglove</name>
    <dbReference type="NCBI Taxonomy" id="99300"/>
    <lineage>
        <taxon>Eukaryota</taxon>
        <taxon>Viridiplantae</taxon>
        <taxon>Streptophyta</taxon>
        <taxon>Embryophyta</taxon>
        <taxon>Tracheophyta</taxon>
        <taxon>Spermatophyta</taxon>
        <taxon>Magnoliopsida</taxon>
        <taxon>eudicotyledons</taxon>
        <taxon>Gunneridae</taxon>
        <taxon>Pentapetalae</taxon>
        <taxon>asterids</taxon>
        <taxon>lamiids</taxon>
        <taxon>Lamiales</taxon>
        <taxon>Orobanchaceae</taxon>
        <taxon>Rehmannieae</taxon>
        <taxon>Rehmannia</taxon>
    </lineage>
</organism>
<gene>
    <name evidence="6" type="ORF">DH2020_020031</name>
</gene>
<keyword evidence="7" id="KW-1185">Reference proteome</keyword>
<feature type="domain" description="Glutaredoxin" evidence="5">
    <location>
        <begin position="62"/>
        <end position="124"/>
    </location>
</feature>
<dbReference type="PROSITE" id="PS51354">
    <property type="entry name" value="GLUTAREDOXIN_2"/>
    <property type="match status" value="1"/>
</dbReference>
<evidence type="ECO:0000259" key="5">
    <source>
        <dbReference type="Pfam" id="PF00462"/>
    </source>
</evidence>
<comment type="similarity">
    <text evidence="2">Belongs to the glutaredoxin family. CC-type subfamily.</text>
</comment>
<dbReference type="Gene3D" id="3.40.30.10">
    <property type="entry name" value="Glutaredoxin"/>
    <property type="match status" value="1"/>
</dbReference>
<evidence type="ECO:0000313" key="7">
    <source>
        <dbReference type="Proteomes" id="UP001318860"/>
    </source>
</evidence>
<protein>
    <recommendedName>
        <fullName evidence="5">Glutaredoxin domain-containing protein</fullName>
    </recommendedName>
</protein>
<dbReference type="NCBIfam" id="TIGR02189">
    <property type="entry name" value="GlrX-like_plant"/>
    <property type="match status" value="1"/>
</dbReference>
<accession>A0ABR0WF39</accession>
<dbReference type="InterPro" id="IPR002109">
    <property type="entry name" value="Glutaredoxin"/>
</dbReference>
<evidence type="ECO:0000256" key="2">
    <source>
        <dbReference type="ARBA" id="ARBA00007568"/>
    </source>
</evidence>
<dbReference type="PANTHER" id="PTHR10168">
    <property type="entry name" value="GLUTAREDOXIN"/>
    <property type="match status" value="1"/>
</dbReference>
<evidence type="ECO:0000256" key="1">
    <source>
        <dbReference type="ARBA" id="ARBA00004496"/>
    </source>
</evidence>
<name>A0ABR0WF39_REHGL</name>
<dbReference type="Proteomes" id="UP001318860">
    <property type="component" value="Unassembled WGS sequence"/>
</dbReference>
<comment type="subcellular location">
    <subcellularLocation>
        <location evidence="1">Cytoplasm</location>
    </subcellularLocation>
</comment>
<evidence type="ECO:0000256" key="4">
    <source>
        <dbReference type="ARBA" id="ARBA00023284"/>
    </source>
</evidence>
<dbReference type="SUPFAM" id="SSF52833">
    <property type="entry name" value="Thioredoxin-like"/>
    <property type="match status" value="1"/>
</dbReference>
<keyword evidence="4" id="KW-0676">Redox-active center</keyword>
<dbReference type="Pfam" id="PF00462">
    <property type="entry name" value="Glutaredoxin"/>
    <property type="match status" value="1"/>
</dbReference>